<protein>
    <submittedName>
        <fullName evidence="1">Uncharacterized protein</fullName>
    </submittedName>
</protein>
<gene>
    <name evidence="1" type="ORF">JTZ10_18375</name>
</gene>
<proteinExistence type="predicted"/>
<evidence type="ECO:0000313" key="2">
    <source>
        <dbReference type="Proteomes" id="UP001195196"/>
    </source>
</evidence>
<organism evidence="1 2">
    <name type="scientific">Gordonia rubripertincta</name>
    <name type="common">Rhodococcus corallinus</name>
    <dbReference type="NCBI Taxonomy" id="36822"/>
    <lineage>
        <taxon>Bacteria</taxon>
        <taxon>Bacillati</taxon>
        <taxon>Actinomycetota</taxon>
        <taxon>Actinomycetes</taxon>
        <taxon>Mycobacteriales</taxon>
        <taxon>Gordoniaceae</taxon>
        <taxon>Gordonia</taxon>
    </lineage>
</organism>
<dbReference type="NCBIfam" id="NF040618">
    <property type="entry name" value="PPA1309_fam"/>
    <property type="match status" value="1"/>
</dbReference>
<accession>A0AAW4G967</accession>
<name>A0AAW4G967_GORRU</name>
<reference evidence="1" key="1">
    <citation type="submission" date="2021-02" db="EMBL/GenBank/DDBJ databases">
        <title>Taxonomy, biology and ecology of Rhodococcus bacteria occurring in California pistachio and other woody hosts as revealed by genome sequence analyses.</title>
        <authorList>
            <person name="Riely B."/>
            <person name="Gai Y."/>
        </authorList>
    </citation>
    <scope>NUCLEOTIDE SEQUENCE</scope>
    <source>
        <strain evidence="1">BP-295</strain>
    </source>
</reference>
<dbReference type="EMBL" id="JAFFGU010000011">
    <property type="protein sequence ID" value="MBM7279714.1"/>
    <property type="molecule type" value="Genomic_DNA"/>
</dbReference>
<sequence length="185" mass="18918">MPDSTTPPTTPRGFSTDELGSALSEILDHVDAAGWGQTPAVFALVPTEVLAEQAPDVLGDDADSPLTPIEQECPDLDAFLASAIWPDAVVGAAVAIEIVVAPPAPGGDGTPRYVADGTDSAASNSDGASKPARLVAGVLRGGQDLAIMRLRRQSGEEIETLTHPQLGTELRVALAGTFTPDEPGA</sequence>
<dbReference type="AlphaFoldDB" id="A0AAW4G967"/>
<comment type="caution">
    <text evidence="1">The sequence shown here is derived from an EMBL/GenBank/DDBJ whole genome shotgun (WGS) entry which is preliminary data.</text>
</comment>
<evidence type="ECO:0000313" key="1">
    <source>
        <dbReference type="EMBL" id="MBM7279714.1"/>
    </source>
</evidence>
<dbReference type="Proteomes" id="UP001195196">
    <property type="component" value="Unassembled WGS sequence"/>
</dbReference>
<dbReference type="InterPro" id="IPR047681">
    <property type="entry name" value="PPA1309-like"/>
</dbReference>